<gene>
    <name evidence="1" type="ORF">QFC21_004760</name>
</gene>
<evidence type="ECO:0000313" key="2">
    <source>
        <dbReference type="Proteomes" id="UP001227268"/>
    </source>
</evidence>
<evidence type="ECO:0000313" key="1">
    <source>
        <dbReference type="EMBL" id="KAJ9097722.1"/>
    </source>
</evidence>
<protein>
    <submittedName>
        <fullName evidence="1">Uncharacterized protein</fullName>
    </submittedName>
</protein>
<accession>A0ACC2VFM8</accession>
<sequence>MSSKPSSDLSFSVLDLLNSERNAFGLREKDYERYRHHCSSKIHRLRQITSSTHGNGKTFKKVEKVKAQDVKDVKTLHLLLFQAERALAFSQELQREATATGQNQNASTYAIKKEQSSRLRKALAYATELYDIAQELSSAENPRLDAMTLAEIATYLLHIQATASFAKARHEDAIVKFVTRRKLLALLSDNAITSHAQALANQSMDESDPLIRFCAYKMGRKQGDITGGQSEVDAIVADFDDEAFEEGLPGYRKLVTGVKQFIDKRDAVEGGMSKQMLEPIRWAGEAVEIRNAEVVRAMVKVQTALKALQSDDAKEKEEQEGVKKTAKMRAGSRGRSMKRWDNVLATLGDAEAVARRQIVDENDSSLAGGSVLKSSSPTFIHQYILFLLLTYRTRRDLLFIDSMETPSNKSILKAISVQSIKRKTQTAKPATSVTLKKKSTSKHYAKRDISDSRSKREEAFKVLQAVTKLYDSIVQSVEQIGGLTIVEERENVWRGVNGFEAYVKAIKCVKLAQMHAILIPSPSYPSAIQLTNQAGVYLVQSRTSLYPAGTDAEEDPVLEAIRPIQASDLDSVQTAQSELENAAKRAWFGQVVTKPLFYDTAFNYVDFPVEALERVGGRNVEQDTGATAAPSIVQQVAEPIAAAAQAVTETLGLPASGIPAIKGVRESRQREATPGPAEEEEVTEEKAQPKSAGWFGGLWGGKK</sequence>
<name>A0ACC2VFM8_9TREE</name>
<organism evidence="1 2">
    <name type="scientific">Naganishia friedmannii</name>
    <dbReference type="NCBI Taxonomy" id="89922"/>
    <lineage>
        <taxon>Eukaryota</taxon>
        <taxon>Fungi</taxon>
        <taxon>Dikarya</taxon>
        <taxon>Basidiomycota</taxon>
        <taxon>Agaricomycotina</taxon>
        <taxon>Tremellomycetes</taxon>
        <taxon>Filobasidiales</taxon>
        <taxon>Filobasidiaceae</taxon>
        <taxon>Naganishia</taxon>
    </lineage>
</organism>
<proteinExistence type="predicted"/>
<dbReference type="EMBL" id="JASBWT010000016">
    <property type="protein sequence ID" value="KAJ9097722.1"/>
    <property type="molecule type" value="Genomic_DNA"/>
</dbReference>
<comment type="caution">
    <text evidence="1">The sequence shown here is derived from an EMBL/GenBank/DDBJ whole genome shotgun (WGS) entry which is preliminary data.</text>
</comment>
<reference evidence="1" key="1">
    <citation type="submission" date="2023-04" db="EMBL/GenBank/DDBJ databases">
        <title>Draft Genome sequencing of Naganishia species isolated from polar environments using Oxford Nanopore Technology.</title>
        <authorList>
            <person name="Leo P."/>
            <person name="Venkateswaran K."/>
        </authorList>
    </citation>
    <scope>NUCLEOTIDE SEQUENCE</scope>
    <source>
        <strain evidence="1">MNA-CCFEE 5423</strain>
    </source>
</reference>
<keyword evidence="2" id="KW-1185">Reference proteome</keyword>
<dbReference type="Proteomes" id="UP001227268">
    <property type="component" value="Unassembled WGS sequence"/>
</dbReference>